<dbReference type="PANTHER" id="PTHR31805:SF16">
    <property type="entry name" value="FORMIN-LIKE PROTEIN (DUF1421)"/>
    <property type="match status" value="1"/>
</dbReference>
<sequence>MASGPSIHGNYISEGHGSDDIFCPYDDYTNEDSSCATHIDSSKDFHISRMAKTSTFPTSVINSSEGSLSQDIIAITVEKSMKACTDNLMRFLEGISSRLSQLELYCYNLDKSIGEMRSELASDHEEADLKLKSLDKHIHEVHRSLQILRDKQELVETQKELAKLQLARKGSTSSCHSQPNEEKFSPPASIEQKRTDNASPTSSDPHNQQLALALSHQVAFQQPPIPPSSRAPSPNVTQTTQQPHYYMMHAPSPNPPATSQLPQNHMPIQKPYSGILPQIKGHYPSQPGNLYGTSGVHATPPPASAYMMNESEGGRVNYPPQPSQSAQGAYPPQSASLQNPASHNLTVRNPSQPQLVRSHPYNELIENLVNMGVRGDLVVSIIQRLEETGQPVNFNSVLDRLNVHSSLGPQRGWSG</sequence>
<protein>
    <recommendedName>
        <fullName evidence="2">DUF1421 domain-containing protein</fullName>
    </recommendedName>
</protein>
<feature type="compositionally biased region" description="Polar residues" evidence="1">
    <location>
        <begin position="197"/>
        <end position="208"/>
    </location>
</feature>
<evidence type="ECO:0000256" key="1">
    <source>
        <dbReference type="SAM" id="MobiDB-lite"/>
    </source>
</evidence>
<feature type="region of interest" description="Disordered" evidence="1">
    <location>
        <begin position="304"/>
        <end position="355"/>
    </location>
</feature>
<keyword evidence="4" id="KW-1185">Reference proteome</keyword>
<dbReference type="OrthoDB" id="549883at2759"/>
<feature type="region of interest" description="Disordered" evidence="1">
    <location>
        <begin position="165"/>
        <end position="208"/>
    </location>
</feature>
<dbReference type="PANTHER" id="PTHR31805">
    <property type="entry name" value="RECEPTOR-LIKE KINASE, PUTATIVE (DUF1421)-RELATED"/>
    <property type="match status" value="1"/>
</dbReference>
<accession>A0A2Z6MTV9</accession>
<organism evidence="3 4">
    <name type="scientific">Trifolium subterraneum</name>
    <name type="common">Subterranean clover</name>
    <dbReference type="NCBI Taxonomy" id="3900"/>
    <lineage>
        <taxon>Eukaryota</taxon>
        <taxon>Viridiplantae</taxon>
        <taxon>Streptophyta</taxon>
        <taxon>Embryophyta</taxon>
        <taxon>Tracheophyta</taxon>
        <taxon>Spermatophyta</taxon>
        <taxon>Magnoliopsida</taxon>
        <taxon>eudicotyledons</taxon>
        <taxon>Gunneridae</taxon>
        <taxon>Pentapetalae</taxon>
        <taxon>rosids</taxon>
        <taxon>fabids</taxon>
        <taxon>Fabales</taxon>
        <taxon>Fabaceae</taxon>
        <taxon>Papilionoideae</taxon>
        <taxon>50 kb inversion clade</taxon>
        <taxon>NPAAA clade</taxon>
        <taxon>Hologalegina</taxon>
        <taxon>IRL clade</taxon>
        <taxon>Trifolieae</taxon>
        <taxon>Trifolium</taxon>
    </lineage>
</organism>
<dbReference type="EMBL" id="DF973347">
    <property type="protein sequence ID" value="GAU27155.1"/>
    <property type="molecule type" value="Genomic_DNA"/>
</dbReference>
<evidence type="ECO:0000313" key="3">
    <source>
        <dbReference type="EMBL" id="GAU27155.1"/>
    </source>
</evidence>
<evidence type="ECO:0000313" key="4">
    <source>
        <dbReference type="Proteomes" id="UP000242715"/>
    </source>
</evidence>
<dbReference type="Pfam" id="PF07223">
    <property type="entry name" value="DUF1421"/>
    <property type="match status" value="1"/>
</dbReference>
<evidence type="ECO:0000259" key="2">
    <source>
        <dbReference type="Pfam" id="PF07223"/>
    </source>
</evidence>
<reference evidence="4" key="1">
    <citation type="journal article" date="2017" name="Front. Plant Sci.">
        <title>Climate Clever Clovers: New Paradigm to Reduce the Environmental Footprint of Ruminants by Breeding Low Methanogenic Forages Utilizing Haplotype Variation.</title>
        <authorList>
            <person name="Kaur P."/>
            <person name="Appels R."/>
            <person name="Bayer P.E."/>
            <person name="Keeble-Gagnere G."/>
            <person name="Wang J."/>
            <person name="Hirakawa H."/>
            <person name="Shirasawa K."/>
            <person name="Vercoe P."/>
            <person name="Stefanova K."/>
            <person name="Durmic Z."/>
            <person name="Nichols P."/>
            <person name="Revell C."/>
            <person name="Isobe S.N."/>
            <person name="Edwards D."/>
            <person name="Erskine W."/>
        </authorList>
    </citation>
    <scope>NUCLEOTIDE SEQUENCE [LARGE SCALE GENOMIC DNA]</scope>
    <source>
        <strain evidence="4">cv. Daliak</strain>
    </source>
</reference>
<proteinExistence type="predicted"/>
<gene>
    <name evidence="3" type="ORF">TSUD_104640</name>
</gene>
<dbReference type="Proteomes" id="UP000242715">
    <property type="component" value="Unassembled WGS sequence"/>
</dbReference>
<feature type="region of interest" description="Disordered" evidence="1">
    <location>
        <begin position="220"/>
        <end position="239"/>
    </location>
</feature>
<feature type="domain" description="DUF1421" evidence="2">
    <location>
        <begin position="361"/>
        <end position="405"/>
    </location>
</feature>
<name>A0A2Z6MTV9_TRISU</name>
<feature type="compositionally biased region" description="Polar residues" evidence="1">
    <location>
        <begin position="323"/>
        <end position="355"/>
    </location>
</feature>
<dbReference type="InterPro" id="IPR010820">
    <property type="entry name" value="DUF1421"/>
</dbReference>
<dbReference type="AlphaFoldDB" id="A0A2Z6MTV9"/>